<protein>
    <submittedName>
        <fullName evidence="1">Uncharacterized protein</fullName>
    </submittedName>
</protein>
<organism evidence="1 2">
    <name type="scientific">Mobilicoccus caccae</name>
    <dbReference type="NCBI Taxonomy" id="1859295"/>
    <lineage>
        <taxon>Bacteria</taxon>
        <taxon>Bacillati</taxon>
        <taxon>Actinomycetota</taxon>
        <taxon>Actinomycetes</taxon>
        <taxon>Micrococcales</taxon>
        <taxon>Dermatophilaceae</taxon>
        <taxon>Mobilicoccus</taxon>
    </lineage>
</organism>
<reference evidence="2" key="1">
    <citation type="journal article" date="2019" name="Int. J. Syst. Evol. Microbiol.">
        <title>The Global Catalogue of Microorganisms (GCM) 10K type strain sequencing project: providing services to taxonomists for standard genome sequencing and annotation.</title>
        <authorList>
            <consortium name="The Broad Institute Genomics Platform"/>
            <consortium name="The Broad Institute Genome Sequencing Center for Infectious Disease"/>
            <person name="Wu L."/>
            <person name="Ma J."/>
        </authorList>
    </citation>
    <scope>NUCLEOTIDE SEQUENCE [LARGE SCALE GENOMIC DNA]</scope>
    <source>
        <strain evidence="2">NBRC 113072</strain>
    </source>
</reference>
<accession>A0ABQ6IX48</accession>
<sequence>MRRVSVRTLLETSPDSEDLDCIARALEAGRQGDAATSLAHELSGLVILESPHRHAMQDLIDQGEHAPPWAYSRWCADLAYRSMLMAADPRIDEAVHMVMTTLHLDAAERAIDDTDALHLGTRIAAGDHVAQDIALYELGGLRDYVLEHAGPGLLERTDKVLGWADEARVGAYEVLGLRGCRLVLRDMSDSRTVEVLNVGAFTGVDAPALVGRLAPITAEPGLMFARRPIPVDLRTAGRVGESVNDDDALGWLWALSFSLCEGATEGFHLTPSTPYTSDLPYPRFAGCEGEFDPESASPRVAELCALGHDPVVANALCVLEVGLIAAGVSDLAAAGVSPHVMAALATPGVFESARTECVGPETAAAWRVLAGVVPDQGTDRLLELAALADARTPTTTSGDSDS</sequence>
<evidence type="ECO:0000313" key="1">
    <source>
        <dbReference type="EMBL" id="GMA41878.1"/>
    </source>
</evidence>
<gene>
    <name evidence="1" type="ORF">GCM10025883_39230</name>
</gene>
<evidence type="ECO:0000313" key="2">
    <source>
        <dbReference type="Proteomes" id="UP001157126"/>
    </source>
</evidence>
<dbReference type="EMBL" id="BSUO01000001">
    <property type="protein sequence ID" value="GMA41878.1"/>
    <property type="molecule type" value="Genomic_DNA"/>
</dbReference>
<dbReference type="Proteomes" id="UP001157126">
    <property type="component" value="Unassembled WGS sequence"/>
</dbReference>
<keyword evidence="2" id="KW-1185">Reference proteome</keyword>
<comment type="caution">
    <text evidence="1">The sequence shown here is derived from an EMBL/GenBank/DDBJ whole genome shotgun (WGS) entry which is preliminary data.</text>
</comment>
<proteinExistence type="predicted"/>
<name>A0ABQ6IX48_9MICO</name>